<sequence length="3914" mass="439940">MTENSRFVCRNAAGVREISLVQFKDPEDKIRLAGCCNESAIALWFQLQTLGVYQVWVTAENTFGKLSKSIYVVVMERRLSNLRFSRESLESGVVPSGTAVEFLIQVEIHARFNSTLTIDVLDGHTHVASLEDTSEKTLALNCSSQGEMYITSSYGMGCVLHVKFQHAFVEERNYRPRARVKSGDLSVEGELDSELIVMHRLSLTRIVSPGACSVNQACEFDLQLEPSSRSAEIMWTILQNNNSVDTIQGSKKLSYVFQEAGCFHVEAVAENSLSRVEESTNLHVMIPVSDLVIHCEGGHVFSGTDKVVCQADVMEGSNVQFAWNVKPAAQPIRTVNTVPSSSIQPIKVLNANLSSEASFVFQDSGLYNISVSVFNGISKLTKSVPEAIQIQEEIQCVVMKRGRARYPRGVVVLRDRVLFLVKTCGGSQVQLEFDIGEGRKRFPYIYIEEEDLYEVYFTFTTEGSFAVVVYAFNHVSEVHYQTRVLVQRPVVGLTLTLNQKRPHVGSPLVIKVLEEGRLCRRNDLVYVFRFSDGKEITTASPAVTREFSRSGSWHVNVTATNLVDKVNMYLEFSVRDDGKLDVALVNSLFNAVNRPIVFQIIGIEAEAYNIEVRFGDDNPPAVLSSTQWDHVYTQPGMYEVSVVLHTVNLGDLEVTGLVIVQEELQDVVIDAPSFISIDRITREHRFEAMITDSGTRLTEGGSKIMGDGYKGINSKSRSTNGGSQILYTWSLNGRQSEIRTVNWIIEEFDQPGKSVLVVEASNDLGDKLFALQEVRVQYPVMKVTLTPFPAIETELCDILVSVTGSREVSVDVDFGDDVTETFSSSSLQRNMKASSSLYLPKYSLIVQHRYDLKDHYEVKVNVSNHISWAADSVVVEVGEGIGNVTLEVLSRFSEQNSTYVVSISDPLVVRATVTKGDNLTFTWDFSEYPAGGLRDQYGNESSSTATYAFSMIGLFRVSVRISSPFYREPQEFPFRYKFKIVEEIQGFYVEVIGSEKTGAALKRINGVLQTGEVTLKATCEKGSHITFLFDFGDGTTMMVPGVEHFLQYIEGTASHRYTQEGAYNITATAINPLGNKTTALDRLFYVQTASHGLKLDRDVYNTKLGDETVIRVNHTEGSNVTFDWKLGDQFDVISDAGPVMRHTYQNRGTYTVTVIARNKVSSQTDQAEVVVQSLIQGVKLTASANVIEVKQVLTFMAETVPEPELASFYIWNLGDSPGGPRQSLGPVLEYSYRMTGRFIVTVGAYNDISRAESPPLEIFVQSKVTNLKALFMNDYSLVNTSLQFGTYSYSGSNLTYIWDFGDGSPLLTTMDGGPRVRHTYTKMGRYIVTLTAYNQISSDTHRLELFVVDRVCRLPEFDIHSQVMDKDNKVNEVNKLFMTDKIHFEAEITHLHCEYTNVIEYQWSFQSDQSISQSESSVWTTSQDPALFQRRVLKLPPRSLKAGNYTISLTVKYAGTIVYATKKESVEVVHAPLVAHIQGGALRQVAYHGNVTLNGTKSRDPNLEFSSHLRYNWTCSTSLSSIETNCFQDNISGTFDMSDPVLTFPVSWLQSGSQYLFVLEVSASGLESGNTTQVIDIHGDALEVSISCPLCELGNIREGKPIRMEAVCPECAGNPTVIYKWTLSVVLGYPRVREWNPIRCMNPGNSKFELWRQQNTSQARDWMNSITGTPTISTTPRSTPLSSTEKIIYIPQKEDRSSTTETKQVLNPEINEDRSTKSRVTTGNRAEDGQATKMEDPFPFERVLENTENINGRKLGQSQQGGTGMMFPVNEGSPGEVGSSDGRLPGDISEGTGDGRQNNKDSSGRGPSTPDPVNPDSRNVPEKPPISLMINRESNQVLVGFPRYSRALFLAPGQLLPARAYIVTVTVEDGQRRGEARETFFINEGPSKGACEVGPDRGEEFNTKFKVFCKEWQAMHQPIRYQVTFDLGNNQSEVLLYQGLKKSLDFTLPAGLPHHNYKVFLKISVLDGRDAAIHYCSTSVTVHPARVSGGRTDQGHRPDSGSGGFNAADDILSKLKNQYAASLYKDDGQTRISTLYLAHLLNRGDHPQQERLLQELLRNLMNLRIEDEVEVLQTLQALVQLTANTNKMTRVCLATSTSLLNDLVEKTLTLYTKRQSPVPGLLLSAVEAGSNIVKAVSMAAASQNDLWFYREKLTQSIQLVELFLRNEIHYHMIGEQPIRIGDTAFISAVGGVFQYKDMATLDIDQSRIVLPKQVFTPQGLQNLTKMQSMSGINAHGHLTPIASEKCVRVEFIKYLSNPYQHVQKGSLLVNSEVSTLNMYDCHGNSLEDLQPDDPVSIQLPRRPQRAAQEIVYTLQKSSMNVHQFNLSRNSLQQTLQIHIQMSPAANEGRLFPTTLLIGYKKHPTPQRYLLKQESPAAQTDIRVFLPSGFFNVSGEYYLGFVDAKYNAGRPRPGEVQHRNYTLTVWQTQCLYWREKENRWSRDGCWATDMSTYALTQCRCNHLSTFGAFSVEVFPVLSLIPVDTFFDANENPVCVTLTVMALLVYVTLIVLCHRADRHDARKGGILYLRDNALTDKQKFEVIVETGFRRGAGTTAKISIILHGEEGMSGTRELISDDDRPMFERNSRDKFILTLPESIGKIWKVQIWHNNVGSSPSWYLSRVIVKDLNNEREFYFISEKWLAVEEEDGKVEREFLALDGNLGFKRVFLTKGTQYLADYHLWLSPFTCPSYSQFTRTQRLTCCLTLFSVYMCLNTLVYHYTYKQYHGEFRLLDLSWNSVIVGVVCCVVVIPLNFILSFLFRRSKLVPTARSKTSSAEDKDEDAYPSGKPNENSQEEETDTSAEVVQPIMTYSILDQSILNWPAIQNWAQKQWIKRQQTVSKESQSSQTEALLSKLIGSETDMASSGFEDSNSTEPQPQMTLSSTNSSVKNKTASESSQSSANCPAPSKKNPNSRLLLPTWMQYVTWFLCALIIVCSTVLTIWIGFRFDEVRSILWLQSLYISVLFCIFVVHPILIFIAVLYTTVRYRCDPSILDHYEESYFGENAEREIFRRKKEQSCESWTEAEELDKAVAARQRSRYLRFARPPQEKQLIESRKKVMKEKKALTILLDIVSLVATFLIVLVMAYGKDISPEYHLNKAVTDHFIGNGSPNFTSIKFRQEWYDWASTTFMESIFKENPASKQKLVLQGYIIGHVQLRKVKATERECATMNDMPYLSLKCRNISITGSSEPENSTFQSKSSPYLLFGRHGIYDNSGHVIKLNHSRNESVLQIQRLASSQWMDDSTKAVFVEFTLFHPSTGLFTSVILYLEILDTGGVTPGHSISSTYLFKYTSGTDNFLLFCELLFILQTLWKLKIVVYDIVKLQMKFLHYGWKVLQSVLSLVSVAYIGCNIYRFILVSNVIEQQRTTYNEEFVDVSFVTFWDEMLRCMVGFILFGVILQSLRLLRYERLFLLFGKIYSRAHRELKVLAILLFVLLLGFAALGHALFGAFFFGFVDMWSSIFTVSAILSGRYVDLTSEPSLIHATRMFIFFMTVFGLGLSTIYVVSFLTFRFHVTKRRQHKMLALSGPETLTYYWRMLHQLAGFRTVDTSTESESEPDNTLPPEFTMAEIEYQVDELFYRIAALSGSHTLPEKPTNYFTDSDGTYGGGDDGISSAGSEVHDEERLEHRVHKIEDNLCSKEPYLAQLFGTDSLSKDQENQIRSHLELEIFRQLQIQRQIGEENETIGADPNTREQETSPQTEPKPGTNNPGKLEIEEASNSNLRDKETCPSSPDSPESVKNSTEKTKKPTVGEASPELCQPNAKPVIKAQKCMKKPELPAKPTFINPGTSRGGPLHEIHKPQIISSPTLRQLKADKFGIRGEKGGAKGESNSGSSITESSSGSEQDALHGHVTAMGKRNLRKTKSRGKGKGPVNLSSVLLDEIESELQQRECASVTDDKFVILEQEVLEDIDDENLNA</sequence>
<keyword evidence="7 15" id="KW-1133">Transmembrane helix</keyword>
<dbReference type="Gene3D" id="2.60.220.50">
    <property type="match status" value="1"/>
</dbReference>
<dbReference type="PROSITE" id="PS50095">
    <property type="entry name" value="PLAT"/>
    <property type="match status" value="1"/>
</dbReference>
<comment type="caution">
    <text evidence="13">Lacks conserved residue(s) required for the propagation of feature annotation.</text>
</comment>
<dbReference type="Pfam" id="PF20519">
    <property type="entry name" value="Polycystin_dom"/>
    <property type="match status" value="1"/>
</dbReference>
<evidence type="ECO:0000256" key="4">
    <source>
        <dbReference type="ARBA" id="ARBA00022475"/>
    </source>
</evidence>
<dbReference type="PRINTS" id="PR00500">
    <property type="entry name" value="POLYCYSTIN1"/>
</dbReference>
<dbReference type="InterPro" id="IPR002859">
    <property type="entry name" value="PKD/REJ-like"/>
</dbReference>
<feature type="domain" description="GAIN-B" evidence="18">
    <location>
        <begin position="2322"/>
        <end position="2478"/>
    </location>
</feature>
<keyword evidence="5 15" id="KW-0812">Transmembrane</keyword>
<dbReference type="InterPro" id="IPR046791">
    <property type="entry name" value="Polycystin_dom"/>
</dbReference>
<feature type="domain" description="PKD" evidence="16">
    <location>
        <begin position="1290"/>
        <end position="1347"/>
    </location>
</feature>
<dbReference type="Gene3D" id="2.60.60.20">
    <property type="entry name" value="PLAT/LH2 domain"/>
    <property type="match status" value="1"/>
</dbReference>
<feature type="compositionally biased region" description="Basic and acidic residues" evidence="14">
    <location>
        <begin position="1725"/>
        <end position="1736"/>
    </location>
</feature>
<dbReference type="InterPro" id="IPR046338">
    <property type="entry name" value="GAIN_dom_sf"/>
</dbReference>
<feature type="transmembrane region" description="Helical" evidence="15">
    <location>
        <begin position="3386"/>
        <end position="3403"/>
    </location>
</feature>
<evidence type="ECO:0000313" key="21">
    <source>
        <dbReference type="Proteomes" id="UP000005408"/>
    </source>
</evidence>
<feature type="transmembrane region" description="Helical" evidence="15">
    <location>
        <begin position="3424"/>
        <end position="3452"/>
    </location>
</feature>
<feature type="transmembrane region" description="Helical" evidence="15">
    <location>
        <begin position="2955"/>
        <end position="2979"/>
    </location>
</feature>
<feature type="transmembrane region" description="Helical" evidence="15">
    <location>
        <begin position="2494"/>
        <end position="2511"/>
    </location>
</feature>
<evidence type="ECO:0000259" key="19">
    <source>
        <dbReference type="PROSITE" id="PS51111"/>
    </source>
</evidence>
<dbReference type="InterPro" id="IPR042060">
    <property type="entry name" value="PLAT_polycystin1"/>
</dbReference>
<keyword evidence="6" id="KW-0677">Repeat</keyword>
<feature type="domain" description="REJ" evidence="19">
    <location>
        <begin position="1352"/>
        <end position="1993"/>
    </location>
</feature>
<evidence type="ECO:0000256" key="14">
    <source>
        <dbReference type="SAM" id="MobiDB-lite"/>
    </source>
</evidence>
<dbReference type="GO" id="GO:0005261">
    <property type="term" value="F:monoatomic cation channel activity"/>
    <property type="evidence" value="ECO:0007669"/>
    <property type="project" value="TreeGrafter"/>
</dbReference>
<dbReference type="InterPro" id="IPR000434">
    <property type="entry name" value="PC1"/>
</dbReference>
<feature type="domain" description="PKD" evidence="16">
    <location>
        <begin position="1176"/>
        <end position="1267"/>
    </location>
</feature>
<dbReference type="InterPro" id="IPR022409">
    <property type="entry name" value="PKD/Chitinase_dom"/>
</dbReference>
<feature type="compositionally biased region" description="Basic residues" evidence="14">
    <location>
        <begin position="3854"/>
        <end position="3865"/>
    </location>
</feature>
<feature type="region of interest" description="Disordered" evidence="14">
    <location>
        <begin position="3774"/>
        <end position="3871"/>
    </location>
</feature>
<evidence type="ECO:0000256" key="12">
    <source>
        <dbReference type="ARBA" id="ARBA00023273"/>
    </source>
</evidence>
<evidence type="ECO:0000256" key="15">
    <source>
        <dbReference type="SAM" id="Phobius"/>
    </source>
</evidence>
<keyword evidence="12" id="KW-0966">Cell projection</keyword>
<feature type="transmembrane region" description="Helical" evidence="15">
    <location>
        <begin position="3295"/>
        <end position="3311"/>
    </location>
</feature>
<dbReference type="Pfam" id="PF01825">
    <property type="entry name" value="GPS"/>
    <property type="match status" value="1"/>
</dbReference>
<dbReference type="PANTHER" id="PTHR46730:SF1">
    <property type="entry name" value="PLAT DOMAIN-CONTAINING PROTEIN"/>
    <property type="match status" value="1"/>
</dbReference>
<dbReference type="InterPro" id="IPR000601">
    <property type="entry name" value="PKD_dom"/>
</dbReference>
<evidence type="ECO:0000313" key="20">
    <source>
        <dbReference type="EnsemblMetazoa" id="G32532.2:cds"/>
    </source>
</evidence>
<accession>A0A8W8ME26</accession>
<feature type="region of interest" description="Disordered" evidence="14">
    <location>
        <begin position="3678"/>
        <end position="3758"/>
    </location>
</feature>
<comment type="subcellular location">
    <subcellularLocation>
        <location evidence="2">Cell membrane</location>
        <topology evidence="2">Multi-pass membrane protein</topology>
    </subcellularLocation>
    <subcellularLocation>
        <location evidence="1">Cell projection</location>
        <location evidence="1">Cilium</location>
    </subcellularLocation>
</comment>
<evidence type="ECO:0000256" key="1">
    <source>
        <dbReference type="ARBA" id="ARBA00004138"/>
    </source>
</evidence>
<feature type="region of interest" description="Disordered" evidence="14">
    <location>
        <begin position="1692"/>
        <end position="1825"/>
    </location>
</feature>
<feature type="region of interest" description="Disordered" evidence="14">
    <location>
        <begin position="2861"/>
        <end position="2908"/>
    </location>
</feature>
<evidence type="ECO:0000256" key="7">
    <source>
        <dbReference type="ARBA" id="ARBA00022989"/>
    </source>
</evidence>
<dbReference type="PANTHER" id="PTHR46730">
    <property type="entry name" value="POLYCYSTIN-1"/>
    <property type="match status" value="1"/>
</dbReference>
<proteinExistence type="inferred from homology"/>
<keyword evidence="4" id="KW-1003">Cell membrane</keyword>
<dbReference type="Gene3D" id="2.60.40.10">
    <property type="entry name" value="Immunoglobulins"/>
    <property type="match status" value="3"/>
</dbReference>
<dbReference type="SUPFAM" id="SSF49723">
    <property type="entry name" value="Lipase/lipooxygenase domain (PLAT/LH2 domain)"/>
    <property type="match status" value="1"/>
</dbReference>
<dbReference type="Pfam" id="PF08016">
    <property type="entry name" value="PKD_channel"/>
    <property type="match status" value="1"/>
</dbReference>
<reference evidence="20" key="1">
    <citation type="submission" date="2022-08" db="UniProtKB">
        <authorList>
            <consortium name="EnsemblMetazoa"/>
        </authorList>
    </citation>
    <scope>IDENTIFICATION</scope>
    <source>
        <strain evidence="20">05x7-T-G4-1.051#20</strain>
    </source>
</reference>
<dbReference type="Pfam" id="PF01477">
    <property type="entry name" value="PLAT"/>
    <property type="match status" value="1"/>
</dbReference>
<dbReference type="EnsemblMetazoa" id="G32532.2">
    <property type="protein sequence ID" value="G32532.2:cds"/>
    <property type="gene ID" value="G32532"/>
</dbReference>
<evidence type="ECO:0000256" key="5">
    <source>
        <dbReference type="ARBA" id="ARBA00022692"/>
    </source>
</evidence>
<keyword evidence="21" id="KW-1185">Reference proteome</keyword>
<feature type="compositionally biased region" description="Polar residues" evidence="14">
    <location>
        <begin position="2861"/>
        <end position="2900"/>
    </location>
</feature>
<feature type="transmembrane region" description="Helical" evidence="15">
    <location>
        <begin position="3062"/>
        <end position="3085"/>
    </location>
</feature>
<keyword evidence="10" id="KW-1015">Disulfide bond</keyword>
<evidence type="ECO:0000259" key="16">
    <source>
        <dbReference type="PROSITE" id="PS50093"/>
    </source>
</evidence>
<dbReference type="Pfam" id="PF00801">
    <property type="entry name" value="PKD"/>
    <property type="match status" value="3"/>
</dbReference>
<feature type="domain" description="PKD" evidence="16">
    <location>
        <begin position="1117"/>
        <end position="1178"/>
    </location>
</feature>
<feature type="region of interest" description="Disordered" evidence="14">
    <location>
        <begin position="2769"/>
        <end position="2799"/>
    </location>
</feature>
<dbReference type="InterPro" id="IPR036392">
    <property type="entry name" value="PLAT/LH2_dom_sf"/>
</dbReference>
<feature type="compositionally biased region" description="Basic and acidic residues" evidence="14">
    <location>
        <begin position="3808"/>
        <end position="3822"/>
    </location>
</feature>
<feature type="domain" description="PKD" evidence="16">
    <location>
        <begin position="522"/>
        <end position="561"/>
    </location>
</feature>
<feature type="transmembrane region" description="Helical" evidence="15">
    <location>
        <begin position="2921"/>
        <end position="2943"/>
    </location>
</feature>
<evidence type="ECO:0000256" key="13">
    <source>
        <dbReference type="PROSITE-ProRule" id="PRU00152"/>
    </source>
</evidence>
<feature type="compositionally biased region" description="Low complexity" evidence="14">
    <location>
        <begin position="3824"/>
        <end position="3840"/>
    </location>
</feature>
<evidence type="ECO:0000259" key="18">
    <source>
        <dbReference type="PROSITE" id="PS50221"/>
    </source>
</evidence>
<dbReference type="GO" id="GO:0006816">
    <property type="term" value="P:calcium ion transport"/>
    <property type="evidence" value="ECO:0007669"/>
    <property type="project" value="TreeGrafter"/>
</dbReference>
<dbReference type="SUPFAM" id="SSF49299">
    <property type="entry name" value="PKD domain"/>
    <property type="match status" value="7"/>
</dbReference>
<feature type="domain" description="PKD" evidence="16">
    <location>
        <begin position="1022"/>
        <end position="1079"/>
    </location>
</feature>
<keyword evidence="9 15" id="KW-0472">Membrane</keyword>
<feature type="compositionally biased region" description="Polar residues" evidence="14">
    <location>
        <begin position="3693"/>
        <end position="3706"/>
    </location>
</feature>
<feature type="compositionally biased region" description="Polar residues" evidence="14">
    <location>
        <begin position="1746"/>
        <end position="1758"/>
    </location>
</feature>
<evidence type="ECO:0000256" key="2">
    <source>
        <dbReference type="ARBA" id="ARBA00004651"/>
    </source>
</evidence>
<dbReference type="PROSITE" id="PS51111">
    <property type="entry name" value="REJ"/>
    <property type="match status" value="1"/>
</dbReference>
<dbReference type="InterPro" id="IPR013122">
    <property type="entry name" value="PKD1_2_channel"/>
</dbReference>
<dbReference type="CDD" id="cd00146">
    <property type="entry name" value="PKD"/>
    <property type="match status" value="4"/>
</dbReference>
<dbReference type="InterPro" id="IPR000203">
    <property type="entry name" value="GPS"/>
</dbReference>
<evidence type="ECO:0000256" key="10">
    <source>
        <dbReference type="ARBA" id="ARBA00023157"/>
    </source>
</evidence>
<dbReference type="PROSITE" id="PS50221">
    <property type="entry name" value="GAIN_B"/>
    <property type="match status" value="1"/>
</dbReference>
<evidence type="ECO:0000256" key="9">
    <source>
        <dbReference type="ARBA" id="ARBA00023136"/>
    </source>
</evidence>
<dbReference type="InterPro" id="IPR014010">
    <property type="entry name" value="REJ_dom"/>
</dbReference>
<evidence type="ECO:0000256" key="3">
    <source>
        <dbReference type="ARBA" id="ARBA00007200"/>
    </source>
</evidence>
<dbReference type="InterPro" id="IPR057244">
    <property type="entry name" value="GAIN_B"/>
</dbReference>
<dbReference type="SMART" id="SM00089">
    <property type="entry name" value="PKD"/>
    <property type="match status" value="8"/>
</dbReference>
<keyword evidence="11" id="KW-0325">Glycoprotein</keyword>
<feature type="transmembrane region" description="Helical" evidence="15">
    <location>
        <begin position="3332"/>
        <end position="3353"/>
    </location>
</feature>
<dbReference type="InterPro" id="IPR035986">
    <property type="entry name" value="PKD_dom_sf"/>
</dbReference>
<feature type="compositionally biased region" description="Polar residues" evidence="14">
    <location>
        <begin position="3725"/>
        <end position="3737"/>
    </location>
</feature>
<feature type="transmembrane region" description="Helical" evidence="15">
    <location>
        <begin position="2738"/>
        <end position="2758"/>
    </location>
</feature>
<protein>
    <recommendedName>
        <fullName evidence="22">Polycystic kidney disease protein 1-like 1</fullName>
    </recommendedName>
</protein>
<evidence type="ECO:0000256" key="8">
    <source>
        <dbReference type="ARBA" id="ARBA00023069"/>
    </source>
</evidence>
<dbReference type="PROSITE" id="PS50093">
    <property type="entry name" value="PKD"/>
    <property type="match status" value="5"/>
</dbReference>
<evidence type="ECO:0000256" key="11">
    <source>
        <dbReference type="ARBA" id="ARBA00023180"/>
    </source>
</evidence>
<dbReference type="InterPro" id="IPR013783">
    <property type="entry name" value="Ig-like_fold"/>
</dbReference>
<comment type="similarity">
    <text evidence="3">Belongs to the polycystin family.</text>
</comment>
<dbReference type="GO" id="GO:0005886">
    <property type="term" value="C:plasma membrane"/>
    <property type="evidence" value="ECO:0007669"/>
    <property type="project" value="UniProtKB-SubCell"/>
</dbReference>
<feature type="transmembrane region" description="Helical" evidence="15">
    <location>
        <begin position="2698"/>
        <end position="2718"/>
    </location>
</feature>
<keyword evidence="8" id="KW-0969">Cilium</keyword>
<dbReference type="CDD" id="cd01752">
    <property type="entry name" value="PLAT_polycystin"/>
    <property type="match status" value="1"/>
</dbReference>
<dbReference type="InterPro" id="IPR001024">
    <property type="entry name" value="PLAT/LH2_dom"/>
</dbReference>
<dbReference type="GO" id="GO:0005929">
    <property type="term" value="C:cilium"/>
    <property type="evidence" value="ECO:0007669"/>
    <property type="project" value="UniProtKB-SubCell"/>
</dbReference>
<evidence type="ECO:0008006" key="22">
    <source>
        <dbReference type="Google" id="ProtNLM"/>
    </source>
</evidence>
<dbReference type="SMART" id="SM00308">
    <property type="entry name" value="LH2"/>
    <property type="match status" value="1"/>
</dbReference>
<organism evidence="20 21">
    <name type="scientific">Magallana gigas</name>
    <name type="common">Pacific oyster</name>
    <name type="synonym">Crassostrea gigas</name>
    <dbReference type="NCBI Taxonomy" id="29159"/>
    <lineage>
        <taxon>Eukaryota</taxon>
        <taxon>Metazoa</taxon>
        <taxon>Spiralia</taxon>
        <taxon>Lophotrochozoa</taxon>
        <taxon>Mollusca</taxon>
        <taxon>Bivalvia</taxon>
        <taxon>Autobranchia</taxon>
        <taxon>Pteriomorphia</taxon>
        <taxon>Ostreida</taxon>
        <taxon>Ostreoidea</taxon>
        <taxon>Ostreidae</taxon>
        <taxon>Magallana</taxon>
    </lineage>
</organism>
<dbReference type="Pfam" id="PF02010">
    <property type="entry name" value="REJ"/>
    <property type="match status" value="1"/>
</dbReference>
<feature type="domain" description="PLAT" evidence="17">
    <location>
        <begin position="2536"/>
        <end position="2654"/>
    </location>
</feature>
<dbReference type="Proteomes" id="UP000005408">
    <property type="component" value="Unassembled WGS sequence"/>
</dbReference>
<name>A0A8W8ME26_MAGGI</name>
<evidence type="ECO:0000256" key="6">
    <source>
        <dbReference type="ARBA" id="ARBA00022737"/>
    </source>
</evidence>
<evidence type="ECO:0000259" key="17">
    <source>
        <dbReference type="PROSITE" id="PS50095"/>
    </source>
</evidence>
<feature type="transmembrane region" description="Helical" evidence="15">
    <location>
        <begin position="3484"/>
        <end position="3509"/>
    </location>
</feature>